<dbReference type="Gene3D" id="3.40.630.10">
    <property type="entry name" value="Zn peptidases"/>
    <property type="match status" value="1"/>
</dbReference>
<dbReference type="EMBL" id="JAEKNR010000240">
    <property type="protein sequence ID" value="MBJ7601267.1"/>
    <property type="molecule type" value="Genomic_DNA"/>
</dbReference>
<gene>
    <name evidence="5" type="ORF">JF922_24740</name>
</gene>
<evidence type="ECO:0000256" key="3">
    <source>
        <dbReference type="ARBA" id="ARBA00022801"/>
    </source>
</evidence>
<evidence type="ECO:0000313" key="6">
    <source>
        <dbReference type="Proteomes" id="UP000612893"/>
    </source>
</evidence>
<dbReference type="InterPro" id="IPR011650">
    <property type="entry name" value="Peptidase_M20_dimer"/>
</dbReference>
<dbReference type="GO" id="GO:0046872">
    <property type="term" value="F:metal ion binding"/>
    <property type="evidence" value="ECO:0007669"/>
    <property type="project" value="UniProtKB-KW"/>
</dbReference>
<dbReference type="AlphaFoldDB" id="A0A934NFV3"/>
<dbReference type="GO" id="GO:0009014">
    <property type="term" value="F:succinyl-diaminopimelate desuccinylase activity"/>
    <property type="evidence" value="ECO:0007669"/>
    <property type="project" value="TreeGrafter"/>
</dbReference>
<evidence type="ECO:0000256" key="2">
    <source>
        <dbReference type="ARBA" id="ARBA00022723"/>
    </source>
</evidence>
<dbReference type="GO" id="GO:0008233">
    <property type="term" value="F:peptidase activity"/>
    <property type="evidence" value="ECO:0007669"/>
    <property type="project" value="UniProtKB-KW"/>
</dbReference>
<dbReference type="GO" id="GO:0009089">
    <property type="term" value="P:lysine biosynthetic process via diaminopimelate"/>
    <property type="evidence" value="ECO:0007669"/>
    <property type="project" value="TreeGrafter"/>
</dbReference>
<dbReference type="InterPro" id="IPR051458">
    <property type="entry name" value="Cyt/Met_Dipeptidase"/>
</dbReference>
<keyword evidence="6" id="KW-1185">Reference proteome</keyword>
<keyword evidence="3" id="KW-0378">Hydrolase</keyword>
<evidence type="ECO:0000313" key="5">
    <source>
        <dbReference type="EMBL" id="MBJ7601267.1"/>
    </source>
</evidence>
<name>A0A934NFV3_9BACT</name>
<keyword evidence="1" id="KW-0645">Protease</keyword>
<proteinExistence type="predicted"/>
<protein>
    <submittedName>
        <fullName evidence="5">M20/M25/M40 family metallo-hydrolase</fullName>
    </submittedName>
</protein>
<dbReference type="InterPro" id="IPR002933">
    <property type="entry name" value="Peptidase_M20"/>
</dbReference>
<dbReference type="Pfam" id="PF07687">
    <property type="entry name" value="M20_dimer"/>
    <property type="match status" value="1"/>
</dbReference>
<evidence type="ECO:0000256" key="1">
    <source>
        <dbReference type="ARBA" id="ARBA00022670"/>
    </source>
</evidence>
<dbReference type="GO" id="GO:0006508">
    <property type="term" value="P:proteolysis"/>
    <property type="evidence" value="ECO:0007669"/>
    <property type="project" value="UniProtKB-KW"/>
</dbReference>
<comment type="caution">
    <text evidence="5">The sequence shown here is derived from an EMBL/GenBank/DDBJ whole genome shotgun (WGS) entry which is preliminary data.</text>
</comment>
<dbReference type="GO" id="GO:0005829">
    <property type="term" value="C:cytosol"/>
    <property type="evidence" value="ECO:0007669"/>
    <property type="project" value="TreeGrafter"/>
</dbReference>
<feature type="domain" description="Peptidase M20 dimerisation" evidence="4">
    <location>
        <begin position="200"/>
        <end position="358"/>
    </location>
</feature>
<dbReference type="Proteomes" id="UP000612893">
    <property type="component" value="Unassembled WGS sequence"/>
</dbReference>
<accession>A0A934NFV3</accession>
<dbReference type="PANTHER" id="PTHR43270:SF8">
    <property type="entry name" value="DI- AND TRIPEPTIDASE DUG2-RELATED"/>
    <property type="match status" value="1"/>
</dbReference>
<reference evidence="5" key="1">
    <citation type="submission" date="2020-10" db="EMBL/GenBank/DDBJ databases">
        <title>Ca. Dormibacterota MAGs.</title>
        <authorList>
            <person name="Montgomery K."/>
        </authorList>
    </citation>
    <scope>NUCLEOTIDE SEQUENCE [LARGE SCALE GENOMIC DNA]</scope>
    <source>
        <strain evidence="5">SC8812_S17_10</strain>
    </source>
</reference>
<keyword evidence="2" id="KW-0479">Metal-binding</keyword>
<dbReference type="PANTHER" id="PTHR43270">
    <property type="entry name" value="BETA-ALA-HIS DIPEPTIDASE"/>
    <property type="match status" value="1"/>
</dbReference>
<sequence length="465" mass="49877">MGSGATFEAVWPAVKNAAARAVGDGLTDLMAAVRIPSVSAEARGLRESAEYLSGLLDRDGWSVEIVEIDGNPIVFAETGPLEGPSMILYGHHDVQPSDPETSWESPPFEPTLRNGRLFGRGTADNKGQFFCHIFAARAIRQELGELPARLKLVLDGQEEVGSVQMPAFIERRLSRLKGSLMCITADGPTRLEGRPEVVFGVRGSLKCRLTVRTAATDLHSGNWGNLAPSAAWRLSSILAGIKGPDGRVTVPGFYDHIVPPGDAEMQAMAELPFDAAEAQASIGAVFLDGPADVPPLERVMFLPTFTVIGMRSGYTGSGFKTVIPSEAFAYLDVRLVVDQDPDWMYELLRDHLGRVAPDAQLEHLGYYRPSRTPLDTPVAALAVDAVTAGFGQRPLRIPCAGGSLPDAAFARGLGIPVLDVPYGAPDQRNHAPNENMRLDLIHKGTLTSAALFLLLAAGGPWSERP</sequence>
<dbReference type="SUPFAM" id="SSF53187">
    <property type="entry name" value="Zn-dependent exopeptidases"/>
    <property type="match status" value="1"/>
</dbReference>
<evidence type="ECO:0000259" key="4">
    <source>
        <dbReference type="Pfam" id="PF07687"/>
    </source>
</evidence>
<dbReference type="Pfam" id="PF01546">
    <property type="entry name" value="Peptidase_M20"/>
    <property type="match status" value="1"/>
</dbReference>
<organism evidence="5 6">
    <name type="scientific">Candidatus Nephthysia bennettiae</name>
    <dbReference type="NCBI Taxonomy" id="3127016"/>
    <lineage>
        <taxon>Bacteria</taxon>
        <taxon>Bacillati</taxon>
        <taxon>Candidatus Dormiibacterota</taxon>
        <taxon>Candidatus Dormibacteria</taxon>
        <taxon>Candidatus Dormibacterales</taxon>
        <taxon>Candidatus Dormibacteraceae</taxon>
        <taxon>Candidatus Nephthysia</taxon>
    </lineage>
</organism>
<dbReference type="Gene3D" id="3.30.70.360">
    <property type="match status" value="1"/>
</dbReference>